<comment type="catalytic activity">
    <reaction evidence="5 6">
        <text>queuosine 5'-phosphate + H2O = queuine + D-ribose 5-phosphate</text>
        <dbReference type="Rhea" id="RHEA:75387"/>
        <dbReference type="ChEBI" id="CHEBI:15377"/>
        <dbReference type="ChEBI" id="CHEBI:17433"/>
        <dbReference type="ChEBI" id="CHEBI:78346"/>
        <dbReference type="ChEBI" id="CHEBI:194371"/>
    </reaction>
    <physiologicalReaction direction="left-to-right" evidence="5 6">
        <dbReference type="Rhea" id="RHEA:75388"/>
    </physiologicalReaction>
</comment>
<accession>A0A1M2VXT4</accession>
<dbReference type="AlphaFoldDB" id="A0A1M2VXT4"/>
<dbReference type="PANTHER" id="PTHR21314">
    <property type="entry name" value="QUEUOSINE 5'-PHOSPHATE N-GLYCOSYLASE_HYDROLASE-RELATED"/>
    <property type="match status" value="1"/>
</dbReference>
<comment type="function">
    <text evidence="6">Catalyzes the hydrolysis of queuosine 5'-phosphate, releasing the nucleobase queuine (q). Is required for salvage of queuine from exogenous queuosine (Q) that is imported and then converted to queuosine 5'-phosphate intracellularly.</text>
</comment>
<evidence type="ECO:0000313" key="8">
    <source>
        <dbReference type="EMBL" id="OJT12405.1"/>
    </source>
</evidence>
<evidence type="ECO:0000256" key="3">
    <source>
        <dbReference type="ARBA" id="ARBA00035306"/>
    </source>
</evidence>
<comment type="similarity">
    <text evidence="2 6">Belongs to the QNG1 protein family.</text>
</comment>
<sequence>MTVTILEQEREHQTLPDTTTTDQKAAARETYPDDVNPVLETSQWAMKASPYSAHYLHTHLLTPPPPQEIGLVGLHEDGVASAARYIRAQMQRESYTPRTWRTHPLHLCPAEPVAWGAPSTRACLDWVFLISSLNFSFWSEREGTCGRYGVEWRAGWDADCTGVVHTGYWSLVAVVDRGACMRRGSGEAKSQMGANAGCATALEEGVPITDPSFYASEARCPDALIEHVFRPAPQSLERIPLLRERIAVLRQNGTILCEVRRSCAYNDANGQG</sequence>
<protein>
    <recommendedName>
        <fullName evidence="3 6">Queuosine 5'-phosphate N-glycosylase/hydrolase</fullName>
        <ecNumber evidence="6">3.2.2.-</ecNumber>
    </recommendedName>
    <alternativeName>
        <fullName evidence="4 6">Queuosine-nucleotide N-glycosylase/hydrolase</fullName>
    </alternativeName>
</protein>
<evidence type="ECO:0000256" key="5">
    <source>
        <dbReference type="ARBA" id="ARBA00048204"/>
    </source>
</evidence>
<name>A0A1M2VXT4_TRAPU</name>
<evidence type="ECO:0000256" key="4">
    <source>
        <dbReference type="ARBA" id="ARBA00035393"/>
    </source>
</evidence>
<dbReference type="InterPro" id="IPR019438">
    <property type="entry name" value="Q_salvage"/>
</dbReference>
<keyword evidence="9" id="KW-1185">Reference proteome</keyword>
<reference evidence="8 9" key="1">
    <citation type="submission" date="2016-10" db="EMBL/GenBank/DDBJ databases">
        <title>Genome sequence of the basidiomycete white-rot fungus Trametes pubescens.</title>
        <authorList>
            <person name="Makela M.R."/>
            <person name="Granchi Z."/>
            <person name="Peng M."/>
            <person name="De Vries R.P."/>
            <person name="Grigoriev I."/>
            <person name="Riley R."/>
            <person name="Hilden K."/>
        </authorList>
    </citation>
    <scope>NUCLEOTIDE SEQUENCE [LARGE SCALE GENOMIC DNA]</scope>
    <source>
        <strain evidence="8 9">FBCC735</strain>
    </source>
</reference>
<feature type="region of interest" description="Disordered" evidence="7">
    <location>
        <begin position="1"/>
        <end position="27"/>
    </location>
</feature>
<dbReference type="Pfam" id="PF10343">
    <property type="entry name" value="Q_salvage"/>
    <property type="match status" value="2"/>
</dbReference>
<keyword evidence="1 6" id="KW-0378">Hydrolase</keyword>
<evidence type="ECO:0000256" key="6">
    <source>
        <dbReference type="RuleBase" id="RU365002"/>
    </source>
</evidence>
<gene>
    <name evidence="8" type="ORF">TRAPUB_11055</name>
</gene>
<proteinExistence type="inferred from homology"/>
<comment type="caution">
    <text evidence="8">The sequence shown here is derived from an EMBL/GenBank/DDBJ whole genome shotgun (WGS) entry which is preliminary data.</text>
</comment>
<evidence type="ECO:0000256" key="7">
    <source>
        <dbReference type="SAM" id="MobiDB-lite"/>
    </source>
</evidence>
<dbReference type="GO" id="GO:0016787">
    <property type="term" value="F:hydrolase activity"/>
    <property type="evidence" value="ECO:0007669"/>
    <property type="project" value="UniProtKB-KW"/>
</dbReference>
<dbReference type="Proteomes" id="UP000184267">
    <property type="component" value="Unassembled WGS sequence"/>
</dbReference>
<organism evidence="8 9">
    <name type="scientific">Trametes pubescens</name>
    <name type="common">White-rot fungus</name>
    <dbReference type="NCBI Taxonomy" id="154538"/>
    <lineage>
        <taxon>Eukaryota</taxon>
        <taxon>Fungi</taxon>
        <taxon>Dikarya</taxon>
        <taxon>Basidiomycota</taxon>
        <taxon>Agaricomycotina</taxon>
        <taxon>Agaricomycetes</taxon>
        <taxon>Polyporales</taxon>
        <taxon>Polyporaceae</taxon>
        <taxon>Trametes</taxon>
    </lineage>
</organism>
<evidence type="ECO:0000256" key="2">
    <source>
        <dbReference type="ARBA" id="ARBA00035119"/>
    </source>
</evidence>
<dbReference type="EC" id="3.2.2.-" evidence="6"/>
<evidence type="ECO:0000256" key="1">
    <source>
        <dbReference type="ARBA" id="ARBA00022801"/>
    </source>
</evidence>
<dbReference type="OrthoDB" id="416777at2759"/>
<dbReference type="STRING" id="154538.A0A1M2VXT4"/>
<dbReference type="PANTHER" id="PTHR21314:SF0">
    <property type="entry name" value="QUEUOSINE 5'-PHOSPHATE N-GLYCOSYLASE_HYDROLASE"/>
    <property type="match status" value="1"/>
</dbReference>
<dbReference type="EMBL" id="MNAD01000489">
    <property type="protein sequence ID" value="OJT12405.1"/>
    <property type="molecule type" value="Genomic_DNA"/>
</dbReference>
<dbReference type="GO" id="GO:0006400">
    <property type="term" value="P:tRNA modification"/>
    <property type="evidence" value="ECO:0007669"/>
    <property type="project" value="TreeGrafter"/>
</dbReference>
<evidence type="ECO:0000313" key="9">
    <source>
        <dbReference type="Proteomes" id="UP000184267"/>
    </source>
</evidence>